<sequence>MKIGIDCRMWNETGIGRFTRNIVEGLVESSPESEFVLFVLKRDYDQVLAAPNVKKVIVDIRWYTFKEQLVLPMYLYREGLDVFLSTNLNVPVLYFKPTVVTLHDLTILKVKTGRASTHFYLFYLLKRLGARIAILFSIFFAKRILTVSNFVKKELVSDYKINSNKIEVIYNAVSESFFPQEESKIDKVLEKYDIKKPYLFYVGNAHPHKNICALIEGYLIAKKNYPDLSLVLAGKKDFFYERLESNYSEEGIKYTGFVEDTDLPSLYSGSEAFITASTHEGFGLQLLEAFACGTKVICSNTTSLPEVGQDIPFYVDPYNSNDVARGIEGALSANGRDLRLRGFERVKNFSWKISAEKVLKVLNEVA</sequence>
<feature type="domain" description="Glycosyltransferase subfamily 4-like N-terminal" evidence="4">
    <location>
        <begin position="14"/>
        <end position="174"/>
    </location>
</feature>
<dbReference type="GO" id="GO:0016757">
    <property type="term" value="F:glycosyltransferase activity"/>
    <property type="evidence" value="ECO:0007669"/>
    <property type="project" value="InterPro"/>
</dbReference>
<keyword evidence="1" id="KW-0808">Transferase</keyword>
<evidence type="ECO:0000259" key="4">
    <source>
        <dbReference type="Pfam" id="PF13439"/>
    </source>
</evidence>
<dbReference type="InterPro" id="IPR001296">
    <property type="entry name" value="Glyco_trans_1"/>
</dbReference>
<dbReference type="PANTHER" id="PTHR46401:SF2">
    <property type="entry name" value="GLYCOSYLTRANSFERASE WBBK-RELATED"/>
    <property type="match status" value="1"/>
</dbReference>
<dbReference type="CDD" id="cd03809">
    <property type="entry name" value="GT4_MtfB-like"/>
    <property type="match status" value="1"/>
</dbReference>
<dbReference type="AlphaFoldDB" id="A0A955IWA8"/>
<keyword evidence="2" id="KW-1133">Transmembrane helix</keyword>
<dbReference type="Pfam" id="PF13439">
    <property type="entry name" value="Glyco_transf_4"/>
    <property type="match status" value="1"/>
</dbReference>
<dbReference type="EMBL" id="JAGQNY010000003">
    <property type="protein sequence ID" value="MCA9301907.1"/>
    <property type="molecule type" value="Genomic_DNA"/>
</dbReference>
<dbReference type="PANTHER" id="PTHR46401">
    <property type="entry name" value="GLYCOSYLTRANSFERASE WBBK-RELATED"/>
    <property type="match status" value="1"/>
</dbReference>
<evidence type="ECO:0000256" key="2">
    <source>
        <dbReference type="SAM" id="Phobius"/>
    </source>
</evidence>
<keyword evidence="2" id="KW-0812">Transmembrane</keyword>
<dbReference type="SUPFAM" id="SSF53756">
    <property type="entry name" value="UDP-Glycosyltransferase/glycogen phosphorylase"/>
    <property type="match status" value="1"/>
</dbReference>
<evidence type="ECO:0000259" key="3">
    <source>
        <dbReference type="Pfam" id="PF00534"/>
    </source>
</evidence>
<protein>
    <submittedName>
        <fullName evidence="5">Glycosyltransferase family 4 protein</fullName>
    </submittedName>
</protein>
<gene>
    <name evidence="5" type="ORF">KDA10_00885</name>
</gene>
<reference evidence="5" key="1">
    <citation type="submission" date="2020-04" db="EMBL/GenBank/DDBJ databases">
        <authorList>
            <person name="Zhang T."/>
        </authorList>
    </citation>
    <scope>NUCLEOTIDE SEQUENCE</scope>
    <source>
        <strain evidence="5">HKST-UBA80</strain>
    </source>
</reference>
<dbReference type="Gene3D" id="3.40.50.2000">
    <property type="entry name" value="Glycogen Phosphorylase B"/>
    <property type="match status" value="2"/>
</dbReference>
<organism evidence="5 6">
    <name type="scientific">candidate division WWE3 bacterium</name>
    <dbReference type="NCBI Taxonomy" id="2053526"/>
    <lineage>
        <taxon>Bacteria</taxon>
        <taxon>Katanobacteria</taxon>
    </lineage>
</organism>
<comment type="caution">
    <text evidence="5">The sequence shown here is derived from an EMBL/GenBank/DDBJ whole genome shotgun (WGS) entry which is preliminary data.</text>
</comment>
<evidence type="ECO:0000313" key="5">
    <source>
        <dbReference type="EMBL" id="MCA9301907.1"/>
    </source>
</evidence>
<dbReference type="InterPro" id="IPR028098">
    <property type="entry name" value="Glyco_trans_4-like_N"/>
</dbReference>
<name>A0A955IWA8_UNCKA</name>
<dbReference type="Proteomes" id="UP000714817">
    <property type="component" value="Unassembled WGS sequence"/>
</dbReference>
<feature type="domain" description="Glycosyl transferase family 1" evidence="3">
    <location>
        <begin position="195"/>
        <end position="334"/>
    </location>
</feature>
<evidence type="ECO:0000256" key="1">
    <source>
        <dbReference type="ARBA" id="ARBA00022679"/>
    </source>
</evidence>
<evidence type="ECO:0000313" key="6">
    <source>
        <dbReference type="Proteomes" id="UP000714817"/>
    </source>
</evidence>
<keyword evidence="2" id="KW-0472">Membrane</keyword>
<accession>A0A955IWA8</accession>
<reference evidence="5" key="2">
    <citation type="journal article" date="2021" name="Microbiome">
        <title>Successional dynamics and alternative stable states in a saline activated sludge microbial community over 9 years.</title>
        <authorList>
            <person name="Wang Y."/>
            <person name="Ye J."/>
            <person name="Ju F."/>
            <person name="Liu L."/>
            <person name="Boyd J.A."/>
            <person name="Deng Y."/>
            <person name="Parks D.H."/>
            <person name="Jiang X."/>
            <person name="Yin X."/>
            <person name="Woodcroft B.J."/>
            <person name="Tyson G.W."/>
            <person name="Hugenholtz P."/>
            <person name="Polz M.F."/>
            <person name="Zhang T."/>
        </authorList>
    </citation>
    <scope>NUCLEOTIDE SEQUENCE</scope>
    <source>
        <strain evidence="5">HKST-UBA80</strain>
    </source>
</reference>
<feature type="transmembrane region" description="Helical" evidence="2">
    <location>
        <begin position="119"/>
        <end position="141"/>
    </location>
</feature>
<proteinExistence type="predicted"/>
<dbReference type="Pfam" id="PF00534">
    <property type="entry name" value="Glycos_transf_1"/>
    <property type="match status" value="1"/>
</dbReference>